<evidence type="ECO:0008006" key="3">
    <source>
        <dbReference type="Google" id="ProtNLM"/>
    </source>
</evidence>
<sequence>MINKKKISPQKVIDLNSAMFIFRIINEESPKICIWMFRTEDMEGGNMKIKSFLFITIFIISFMSVQCSRSQSPFSPEALSNKAVLNGTVILSGTSTASFGAIQVGVKGTSIYTSPDVNGDFQISNLPLGNVVVEFSVQGNVSDIQIDDVQSGEEINITVQVQANNQAMLAHMERNRKFTGDLQVQFQPKKWNLDWVLVNSEDEVQARISGDGHNTIPEDSIEIYGPDGILTVEKTELKFEVGGTYFKVKFPQELAIPLIEDPMTGMEYEITVKGTYGENETQTPFELTNTIEIVGKMPKDSEELSFQVNPNKWNTNWETSSGTVMVKFWGEGFDQIDPATVMMVGPDNDVIYYVASNLADEQLIVKFSKMQAISIIPEPTPGDKHVILITDDLSSFSFEYAIEIVGSKK</sequence>
<organism evidence="1 2">
    <name type="scientific">candidate division WOR-1 bacterium DG_54_3</name>
    <dbReference type="NCBI Taxonomy" id="1703775"/>
    <lineage>
        <taxon>Bacteria</taxon>
        <taxon>Bacillati</taxon>
        <taxon>Saganbacteria</taxon>
    </lineage>
</organism>
<proteinExistence type="predicted"/>
<accession>A0A0S7XQ57</accession>
<dbReference type="EMBL" id="LIZX01000176">
    <property type="protein sequence ID" value="KPJ64554.1"/>
    <property type="molecule type" value="Genomic_DNA"/>
</dbReference>
<dbReference type="InterPro" id="IPR008969">
    <property type="entry name" value="CarboxyPept-like_regulatory"/>
</dbReference>
<protein>
    <recommendedName>
        <fullName evidence="3">Carboxypeptidase regulatory-like domain-containing protein</fullName>
    </recommendedName>
</protein>
<evidence type="ECO:0000313" key="1">
    <source>
        <dbReference type="EMBL" id="KPJ64554.1"/>
    </source>
</evidence>
<gene>
    <name evidence="1" type="ORF">AMJ44_12610</name>
</gene>
<comment type="caution">
    <text evidence="1">The sequence shown here is derived from an EMBL/GenBank/DDBJ whole genome shotgun (WGS) entry which is preliminary data.</text>
</comment>
<dbReference type="AlphaFoldDB" id="A0A0S7XQ57"/>
<evidence type="ECO:0000313" key="2">
    <source>
        <dbReference type="Proteomes" id="UP000051861"/>
    </source>
</evidence>
<dbReference type="Proteomes" id="UP000051861">
    <property type="component" value="Unassembled WGS sequence"/>
</dbReference>
<name>A0A0S7XQ57_UNCSA</name>
<reference evidence="1 2" key="1">
    <citation type="journal article" date="2015" name="Microbiome">
        <title>Genomic resolution of linkages in carbon, nitrogen, and sulfur cycling among widespread estuary sediment bacteria.</title>
        <authorList>
            <person name="Baker B.J."/>
            <person name="Lazar C.S."/>
            <person name="Teske A.P."/>
            <person name="Dick G.J."/>
        </authorList>
    </citation>
    <scope>NUCLEOTIDE SEQUENCE [LARGE SCALE GENOMIC DNA]</scope>
    <source>
        <strain evidence="1">DG_54_3</strain>
    </source>
</reference>
<dbReference type="SUPFAM" id="SSF49464">
    <property type="entry name" value="Carboxypeptidase regulatory domain-like"/>
    <property type="match status" value="1"/>
</dbReference>